<dbReference type="GO" id="GO:0032991">
    <property type="term" value="C:protein-containing complex"/>
    <property type="evidence" value="ECO:0007669"/>
    <property type="project" value="UniProtKB-ARBA"/>
</dbReference>
<protein>
    <recommendedName>
        <fullName evidence="2">Coiled-coil domain-containing protein 93</fullName>
    </recommendedName>
</protein>
<dbReference type="VEuPathDB" id="VectorBase:AMIN001040"/>
<evidence type="ECO:0000256" key="1">
    <source>
        <dbReference type="ARBA" id="ARBA00007219"/>
    </source>
</evidence>
<proteinExistence type="inferred from homology"/>
<dbReference type="InterPro" id="IPR039116">
    <property type="entry name" value="CCDC93"/>
</dbReference>
<keyword evidence="3 4" id="KW-0175">Coiled coil</keyword>
<evidence type="ECO:0000259" key="7">
    <source>
        <dbReference type="Pfam" id="PF09762"/>
    </source>
</evidence>
<feature type="coiled-coil region" evidence="4">
    <location>
        <begin position="1997"/>
        <end position="2024"/>
    </location>
</feature>
<feature type="compositionally biased region" description="Low complexity" evidence="5">
    <location>
        <begin position="1413"/>
        <end position="1428"/>
    </location>
</feature>
<dbReference type="InterPro" id="IPR019159">
    <property type="entry name" value="CCDC93_CC"/>
</dbReference>
<feature type="chain" id="PRO_5008140208" description="Coiled-coil domain-containing protein 93" evidence="6">
    <location>
        <begin position="31"/>
        <end position="2069"/>
    </location>
</feature>
<dbReference type="PANTHER" id="PTHR16441">
    <property type="entry name" value="FIDIPIDINE"/>
    <property type="match status" value="1"/>
</dbReference>
<feature type="compositionally biased region" description="Acidic residues" evidence="5">
    <location>
        <begin position="1693"/>
        <end position="1708"/>
    </location>
</feature>
<dbReference type="CDD" id="cd18774">
    <property type="entry name" value="PDC2_HK_sensor"/>
    <property type="match status" value="1"/>
</dbReference>
<feature type="region of interest" description="Disordered" evidence="5">
    <location>
        <begin position="74"/>
        <end position="104"/>
    </location>
</feature>
<dbReference type="Pfam" id="PF21673">
    <property type="entry name" value="CCDC93_N"/>
    <property type="match status" value="1"/>
</dbReference>
<feature type="domain" description="CCDC93 coiled-coil" evidence="7">
    <location>
        <begin position="1700"/>
        <end position="2054"/>
    </location>
</feature>
<feature type="region of interest" description="Disordered" evidence="5">
    <location>
        <begin position="1355"/>
        <end position="1443"/>
    </location>
</feature>
<evidence type="ECO:0000259" key="8">
    <source>
        <dbReference type="Pfam" id="PF21673"/>
    </source>
</evidence>
<dbReference type="Gene3D" id="3.40.50.410">
    <property type="entry name" value="von Willebrand factor, type A domain"/>
    <property type="match status" value="1"/>
</dbReference>
<sequence>MVQPSRTAQYYFGMLMLIVLLLPIPLRCHGAVASASTIFVNSIVPSISNVSVSVPISSDNNQVPSVAVISAPTSLPPVPPSSSVTASMPSSGSSTTSTSTGSMDYSVQDLTKSLENTFDHIRNGELSVPNVQKLYDSMEIITTTHNDVELLEKIALKLTRKLNQTISVIEELRRYIQHTGSKYGAKYNTLINPCPYSELINPWEDEAPFDLQSFIQSTKVSNVSLSKPYSPSGDVLVNANAPNNSVASGFLDFSAFPANADSDRPRIRITDQTIDDNNANLQQLFTEHSALMDEHYLSYRQQFYLSSLDHASAYKCHYYPRDGRLKALYLSAVRNKHVLILLDVGNTITYDQLEVAKAISKFVLYLLNENDRIAVVAIGQRVITSDEFFDCRKPNRFVRATMDEKDRLVDFIDSLNRTKQATDHAAGFQYAFEAFSDIYRTHDDEVPIVFLYLGRALLPPGSSAPKTILQTIDEGQTRLPYPVIINSCLILLDEREVAHEKQLIADISTQNYARYNLSQVIYPAGKMVMISKHSFDAQRFIVALMEPFLSASRFIEEHLRIHLPYYDPALQDTVVTVSYPAGVHGLVGIDLYLSDLAEHVAYYRQQDDSYAFLIDLQGNTIMHPSFPRPLAARGSFYITNITRLEREHFAPAYKRMLADPEGNLRINHYGTNRTTMYYWKRVYSYIVCIVRTLGVDSANSLDVEGTHVFHAPVHYLHPVTGSSDGRNSVEYNFIAASSITTRNLLSTLLYHRIDIFPPQLQRPPVDLMQSGGDGSLCRLVKQLAVVDASTLYLSASSFQSPFTHIRNNRDGTGEEVNVRTIQNVMAYLRDTYGKLLFANPGLQPDVRSDVLALLQILYDYQVRHTQSNLSRYIVRRYAATVNGVLQMFPGGLLDTDLEPTKRPWFVKAMEYPGRLVFTQPYLDAGGAGYVVSVAYAISEGRKGTVTSNTAHHKPIAVVAMDFTQTFFYKLLLDSAAICSMDNIKCFLMDDRGYLVAHPMLAKAPLRSGNTRRPVEHITHKESQVANDILNHKQLVTKKMCYNYVNRTVQRFYQFNMSLSTGDVITNLMYGEKTKYQIALIPGTNLFLGIVNSTNDGGAFCPCSTVGNSCLNCNRMEQTECECPCECPLDYGVTDLEGGSCTIQAKRTKSAGSLPVPLCSPLPEELISMSAINYEADYELKSCTSINCEDYTTQSECMGLVGCEWCQVDVDGENRLNTPFCTAQLACFNGIFGAPTPYGDAAYTGNNMESILPPAYSSIGPVAGAILALCLVVGFAMYCFRQNADQSGASEHLYDDLVADHCHGLPLSRFDLDDGSPSDDCDISRTNAKQNLLLNGQHNANYMIIPNVASPYQMSSDYRRPNGGGGGGSSDHGYSTMTHHEESEHLCLSNVDPQGIPSGSGGHGTGVGNKRLSMSDSASISTSVSSPYSNHTGGPGSSFLSKPPMLNESKMIGTTLDRFADPAMQTMATKTIFSKHLPNVKLATRFDADGNEIQVEKREDEEQKRKEQDIIDTLVGAGYYRAHIQGLSSFDKIVGGMTWCIEACDYDVNVDLLFHENLTIGQKIALTEKIVGVLPRMKCPFLIEPHQIQGLDFINIFPVVQWLVKRSVENRSKKADTLRKLAATQFQNHFTLGSDHELQRLRVKQLANLQAIESKYLPKRQFKVRKAAGGGWIPVRPKDATDQEMPDGARSLDEESEVGGEDENEEEDVSVTTEKELNFDVLFKSIAKEHNIPVDLTDAEQLKLTKKYDDIKQKLSSDVVENVSDRNRIKSQLALKLALEKKLELALSESEQLRTTVHEEERQLQEASDRKDALEEEIRNLDNLEITESNQKILDHVKELVLKNERMKKQETQFKESCKKELAELQQKIEKAETSTPDEDMVELQRQLDMELERLKSLRLQLAKKNRSYVAIKRQLDTVPDRTELAQYQRRFLELYNQVSAKHRETKQFYTLYNTLDDTKLYLEKEMSLLNSIYDNYANAMQNPHSREQFVQQFETIVEGIRATKAKLKKKCDDEKAKRDGLNAQLLCLMEQQRKYAATVKQLTMECQRNDTLMQHLKMLKAAHASTQQQ</sequence>
<reference evidence="9" key="2">
    <citation type="submission" date="2020-05" db="UniProtKB">
        <authorList>
            <consortium name="EnsemblMetazoa"/>
        </authorList>
    </citation>
    <scope>IDENTIFICATION</scope>
    <source>
        <strain evidence="9">MINIMUS1</strain>
    </source>
</reference>
<organism evidence="9 10">
    <name type="scientific">Anopheles minimus</name>
    <dbReference type="NCBI Taxonomy" id="112268"/>
    <lineage>
        <taxon>Eukaryota</taxon>
        <taxon>Metazoa</taxon>
        <taxon>Ecdysozoa</taxon>
        <taxon>Arthropoda</taxon>
        <taxon>Hexapoda</taxon>
        <taxon>Insecta</taxon>
        <taxon>Pterygota</taxon>
        <taxon>Neoptera</taxon>
        <taxon>Endopterygota</taxon>
        <taxon>Diptera</taxon>
        <taxon>Nematocera</taxon>
        <taxon>Culicoidea</taxon>
        <taxon>Culicidae</taxon>
        <taxon>Anophelinae</taxon>
        <taxon>Anopheles</taxon>
    </lineage>
</organism>
<dbReference type="Gene3D" id="3.30.450.20">
    <property type="entry name" value="PAS domain"/>
    <property type="match status" value="2"/>
</dbReference>
<feature type="signal peptide" evidence="6">
    <location>
        <begin position="1"/>
        <end position="30"/>
    </location>
</feature>
<feature type="coiled-coil region" evidence="4">
    <location>
        <begin position="1782"/>
        <end position="1823"/>
    </location>
</feature>
<accession>A0A182VSK0</accession>
<dbReference type="STRING" id="112268.A0A182VSK0"/>
<name>A0A182VSK0_9DIPT</name>
<feature type="coiled-coil region" evidence="4">
    <location>
        <begin position="1847"/>
        <end position="1914"/>
    </location>
</feature>
<dbReference type="InterPro" id="IPR036465">
    <property type="entry name" value="vWFA_dom_sf"/>
</dbReference>
<evidence type="ECO:0000256" key="2">
    <source>
        <dbReference type="ARBA" id="ARBA00016765"/>
    </source>
</evidence>
<evidence type="ECO:0000256" key="5">
    <source>
        <dbReference type="SAM" id="MobiDB-lite"/>
    </source>
</evidence>
<evidence type="ECO:0000313" key="9">
    <source>
        <dbReference type="EnsemblMetazoa" id="AMIN001040-PA"/>
    </source>
</evidence>
<dbReference type="SUPFAM" id="SSF103190">
    <property type="entry name" value="Sensory domain-like"/>
    <property type="match status" value="1"/>
</dbReference>
<comment type="similarity">
    <text evidence="1">Belongs to the CCDC93 family.</text>
</comment>
<feature type="domain" description="CCDC93 N-terminal" evidence="8">
    <location>
        <begin position="1501"/>
        <end position="1605"/>
    </location>
</feature>
<dbReference type="Pfam" id="PF09762">
    <property type="entry name" value="CCDC93_CC"/>
    <property type="match status" value="1"/>
</dbReference>
<feature type="region of interest" description="Disordered" evidence="5">
    <location>
        <begin position="1672"/>
        <end position="1711"/>
    </location>
</feature>
<dbReference type="EnsemblMetazoa" id="AMIN001040-RA">
    <property type="protein sequence ID" value="AMIN001040-PA"/>
    <property type="gene ID" value="AMIN001040"/>
</dbReference>
<dbReference type="PANTHER" id="PTHR16441:SF0">
    <property type="entry name" value="COILED-COIL DOMAIN-CONTAINING PROTEIN 93"/>
    <property type="match status" value="1"/>
</dbReference>
<feature type="compositionally biased region" description="Gly residues" evidence="5">
    <location>
        <begin position="1397"/>
        <end position="1406"/>
    </location>
</feature>
<dbReference type="Proteomes" id="UP000075920">
    <property type="component" value="Unassembled WGS sequence"/>
</dbReference>
<evidence type="ECO:0000256" key="4">
    <source>
        <dbReference type="SAM" id="Coils"/>
    </source>
</evidence>
<reference evidence="10" key="1">
    <citation type="submission" date="2013-03" db="EMBL/GenBank/DDBJ databases">
        <title>The Genome Sequence of Anopheles minimus MINIMUS1.</title>
        <authorList>
            <consortium name="The Broad Institute Genomics Platform"/>
            <person name="Neafsey D.E."/>
            <person name="Walton C."/>
            <person name="Walker B."/>
            <person name="Young S.K."/>
            <person name="Zeng Q."/>
            <person name="Gargeya S."/>
            <person name="Fitzgerald M."/>
            <person name="Haas B."/>
            <person name="Abouelleil A."/>
            <person name="Allen A.W."/>
            <person name="Alvarado L."/>
            <person name="Arachchi H.M."/>
            <person name="Berlin A.M."/>
            <person name="Chapman S.B."/>
            <person name="Gainer-Dewar J."/>
            <person name="Goldberg J."/>
            <person name="Griggs A."/>
            <person name="Gujja S."/>
            <person name="Hansen M."/>
            <person name="Howarth C."/>
            <person name="Imamovic A."/>
            <person name="Ireland A."/>
            <person name="Larimer J."/>
            <person name="McCowan C."/>
            <person name="Murphy C."/>
            <person name="Pearson M."/>
            <person name="Poon T.W."/>
            <person name="Priest M."/>
            <person name="Roberts A."/>
            <person name="Saif S."/>
            <person name="Shea T."/>
            <person name="Sisk P."/>
            <person name="Sykes S."/>
            <person name="Wortman J."/>
            <person name="Nusbaum C."/>
            <person name="Birren B."/>
        </authorList>
    </citation>
    <scope>NUCLEOTIDE SEQUENCE [LARGE SCALE GENOMIC DNA]</scope>
    <source>
        <strain evidence="10">MINIMUS1</strain>
    </source>
</reference>
<feature type="compositionally biased region" description="Low complexity" evidence="5">
    <location>
        <begin position="81"/>
        <end position="103"/>
    </location>
</feature>
<dbReference type="InterPro" id="IPR048747">
    <property type="entry name" value="CCDC93_N"/>
</dbReference>
<dbReference type="SUPFAM" id="SSF53300">
    <property type="entry name" value="vWA-like"/>
    <property type="match status" value="1"/>
</dbReference>
<keyword evidence="6" id="KW-0732">Signal</keyword>
<evidence type="ECO:0000256" key="3">
    <source>
        <dbReference type="ARBA" id="ARBA00023054"/>
    </source>
</evidence>
<dbReference type="GO" id="GO:0006893">
    <property type="term" value="P:Golgi to plasma membrane transport"/>
    <property type="evidence" value="ECO:0007669"/>
    <property type="project" value="TreeGrafter"/>
</dbReference>
<evidence type="ECO:0000313" key="10">
    <source>
        <dbReference type="Proteomes" id="UP000075920"/>
    </source>
</evidence>
<evidence type="ECO:0000256" key="6">
    <source>
        <dbReference type="SAM" id="SignalP"/>
    </source>
</evidence>
<dbReference type="InterPro" id="IPR029151">
    <property type="entry name" value="Sensor-like_sf"/>
</dbReference>
<keyword evidence="10" id="KW-1185">Reference proteome</keyword>